<evidence type="ECO:0000313" key="4">
    <source>
        <dbReference type="Proteomes" id="UP000000591"/>
    </source>
</evidence>
<feature type="compositionally biased region" description="Polar residues" evidence="1">
    <location>
        <begin position="435"/>
        <end position="446"/>
    </location>
</feature>
<gene>
    <name evidence="3" type="ORF">AGOS_AGL153C</name>
</gene>
<evidence type="ECO:0000313" key="3">
    <source>
        <dbReference type="EMBL" id="AAS54338.1"/>
    </source>
</evidence>
<proteinExistence type="predicted"/>
<evidence type="ECO:0000259" key="2">
    <source>
        <dbReference type="Pfam" id="PF10313"/>
    </source>
</evidence>
<dbReference type="HOGENOM" id="CLU_027079_0_0_1"/>
<dbReference type="Proteomes" id="UP000000591">
    <property type="component" value="Chromosome VII"/>
</dbReference>
<protein>
    <submittedName>
        <fullName evidence="3">AGL153Cp</fullName>
    </submittedName>
</protein>
<dbReference type="PANTHER" id="PTHR43991">
    <property type="entry name" value="WD REPEAT PROTEIN (AFU_ORTHOLOGUE AFUA_8G05640)-RELATED"/>
    <property type="match status" value="1"/>
</dbReference>
<dbReference type="eggNOG" id="KOG4532">
    <property type="taxonomic scope" value="Eukaryota"/>
</dbReference>
<dbReference type="AlphaFoldDB" id="Q750U2"/>
<feature type="region of interest" description="Disordered" evidence="1">
    <location>
        <begin position="79"/>
        <end position="102"/>
    </location>
</feature>
<dbReference type="FunCoup" id="Q750U2">
    <property type="interactions" value="49"/>
</dbReference>
<dbReference type="GeneID" id="4622807"/>
<dbReference type="Pfam" id="PF10313">
    <property type="entry name" value="DUF2415"/>
    <property type="match status" value="1"/>
</dbReference>
<dbReference type="Gene3D" id="2.130.10.10">
    <property type="entry name" value="YVTN repeat-like/Quinoprotein amine dehydrogenase"/>
    <property type="match status" value="1"/>
</dbReference>
<evidence type="ECO:0000256" key="1">
    <source>
        <dbReference type="SAM" id="MobiDB-lite"/>
    </source>
</evidence>
<dbReference type="InterPro" id="IPR011044">
    <property type="entry name" value="Quino_amine_DH_bsu"/>
</dbReference>
<dbReference type="InParanoid" id="Q750U2"/>
<feature type="domain" description="DUF2415" evidence="2">
    <location>
        <begin position="386"/>
        <end position="425"/>
    </location>
</feature>
<organism evidence="3 4">
    <name type="scientific">Eremothecium gossypii (strain ATCC 10895 / CBS 109.51 / FGSC 9923 / NRRL Y-1056)</name>
    <name type="common">Yeast</name>
    <name type="synonym">Ashbya gossypii</name>
    <dbReference type="NCBI Taxonomy" id="284811"/>
    <lineage>
        <taxon>Eukaryota</taxon>
        <taxon>Fungi</taxon>
        <taxon>Dikarya</taxon>
        <taxon>Ascomycota</taxon>
        <taxon>Saccharomycotina</taxon>
        <taxon>Saccharomycetes</taxon>
        <taxon>Saccharomycetales</taxon>
        <taxon>Saccharomycetaceae</taxon>
        <taxon>Eremothecium</taxon>
    </lineage>
</organism>
<dbReference type="InterPro" id="IPR019417">
    <property type="entry name" value="DUF2415"/>
</dbReference>
<feature type="region of interest" description="Disordered" evidence="1">
    <location>
        <begin position="430"/>
        <end position="457"/>
    </location>
</feature>
<reference evidence="3 4" key="1">
    <citation type="journal article" date="2004" name="Science">
        <title>The Ashbya gossypii genome as a tool for mapping the ancient Saccharomyces cerevisiae genome.</title>
        <authorList>
            <person name="Dietrich F.S."/>
            <person name="Voegeli S."/>
            <person name="Brachat S."/>
            <person name="Lerch A."/>
            <person name="Gates K."/>
            <person name="Steiner S."/>
            <person name="Mohr C."/>
            <person name="Pohlmann R."/>
            <person name="Luedi P."/>
            <person name="Choi S."/>
            <person name="Wing R.A."/>
            <person name="Flavier A."/>
            <person name="Gaffney T.D."/>
            <person name="Philippsen P."/>
        </authorList>
    </citation>
    <scope>NUCLEOTIDE SEQUENCE [LARGE SCALE GENOMIC DNA]</scope>
    <source>
        <strain evidence="4">ATCC 10895 / CBS 109.51 / FGSC 9923 / NRRL Y-1056</strain>
    </source>
</reference>
<dbReference type="KEGG" id="ago:AGOS_AGL153C"/>
<dbReference type="PANTHER" id="PTHR43991:SF9">
    <property type="entry name" value="DUF2415 DOMAIN-CONTAINING PROTEIN"/>
    <property type="match status" value="1"/>
</dbReference>
<dbReference type="EMBL" id="AE016820">
    <property type="protein sequence ID" value="AAS54338.1"/>
    <property type="molecule type" value="Genomic_DNA"/>
</dbReference>
<dbReference type="SUPFAM" id="SSF50969">
    <property type="entry name" value="YVTN repeat-like/Quinoprotein amine dehydrogenase"/>
    <property type="match status" value="1"/>
</dbReference>
<dbReference type="InterPro" id="IPR015943">
    <property type="entry name" value="WD40/YVTN_repeat-like_dom_sf"/>
</dbReference>
<reference evidence="4" key="2">
    <citation type="journal article" date="2013" name="G3 (Bethesda)">
        <title>Genomes of Ashbya fungi isolated from insects reveal four mating-type loci, numerous translocations, lack of transposons, and distinct gene duplications.</title>
        <authorList>
            <person name="Dietrich F.S."/>
            <person name="Voegeli S."/>
            <person name="Kuo S."/>
            <person name="Philippsen P."/>
        </authorList>
    </citation>
    <scope>GENOME REANNOTATION</scope>
    <source>
        <strain evidence="4">ATCC 10895 / CBS 109.51 / FGSC 9923 / NRRL Y-1056</strain>
    </source>
</reference>
<dbReference type="RefSeq" id="NP_986514.1">
    <property type="nucleotide sequence ID" value="NM_211576.1"/>
</dbReference>
<accession>Q750U2</accession>
<dbReference type="OrthoDB" id="418169at2759"/>
<name>Q750U2_EREGS</name>
<sequence length="724" mass="81716">MTIQSITGSSFSGGDVSAGSEKVYQNYLMPTLKLYDAKVSINHWQLRDCVKCSSTGLGSVYYIYDHSIRTLDTRSTAAELQNEKMERRRRRSSLCGGQRSDPWRDHRAPSELVVQFDYKPRCFRENGGLIACGGLISSDDIGSTVSRSGRHEDSDGGGQSTGVLTPSQVEPIRLANSDILTDYSFYGDQQSWKGILALYNMENGVSLTYKLGQYINNCVELYQRTSQQYDLYTCNNDSHLYQCDVSNRGVELTRRYSDLKFALNCSAISHDGKTMVVSGDSSKFAVYRQNELSGCFSLQYDAAPEWGSKWSRTKCVPRYAAVDRSEVLDRIYDSPGGDNGFYTSYSENDVHMATIFQNGLCLVYDMRKMDTPLAEIPSTRRHAQNGSFRVCKFSRSFDDLLFISEHQSHVHVVDTRNLMNHQVIVIPDKVRSPDENLTPSPNSGVSRSPPAPSIDDPCVTRATRLPIRSLEPEVLPYPDVAQYSNNFQNVSSDEDAIDQLSSGVFQNRRRRSTFRVRRYSTSSIINSNYPRALEDIDPSILDHHYTQHNYRAVDNYNYVNDQPQRGSPARVSRRVLVPGRSRRAMAVEDIDDDTLEEDNGPEDEDDNPMMGYAEAYNEINEITHGSQFRFENVPQSSAIPRRQGISMALTNILNRTRDSGNRSSRTPAFSTASGSDLFEENSISGIDWVQDQEGSSLIIGTDYGIIKWNINSWARRSFPCYDFC</sequence>
<keyword evidence="4" id="KW-1185">Reference proteome</keyword>
<dbReference type="OMA" id="INSWARR"/>
<feature type="region of interest" description="Disordered" evidence="1">
    <location>
        <begin position="143"/>
        <end position="167"/>
    </location>
</feature>